<protein>
    <submittedName>
        <fullName evidence="1">Antitoxin</fullName>
    </submittedName>
</protein>
<sequence>MVAMVDSDDFEDGLELLDPEVNRTLAESAAEYRAGKGRPLAVFIDALADEDTDR</sequence>
<gene>
    <name evidence="1" type="ORF">DF3PB_950001</name>
</gene>
<proteinExistence type="predicted"/>
<organism evidence="1">
    <name type="scientific">metagenome</name>
    <dbReference type="NCBI Taxonomy" id="256318"/>
    <lineage>
        <taxon>unclassified sequences</taxon>
        <taxon>metagenomes</taxon>
    </lineage>
</organism>
<dbReference type="EMBL" id="UIDG01000651">
    <property type="protein sequence ID" value="SUS08911.1"/>
    <property type="molecule type" value="Genomic_DNA"/>
</dbReference>
<dbReference type="AlphaFoldDB" id="A0A380TMC0"/>
<reference evidence="1" key="1">
    <citation type="submission" date="2018-07" db="EMBL/GenBank/DDBJ databases">
        <authorList>
            <person name="Quirk P.G."/>
            <person name="Krulwich T.A."/>
        </authorList>
    </citation>
    <scope>NUCLEOTIDE SEQUENCE</scope>
</reference>
<name>A0A380TMC0_9ZZZZ</name>
<accession>A0A380TMC0</accession>
<evidence type="ECO:0000313" key="1">
    <source>
        <dbReference type="EMBL" id="SUS08911.1"/>
    </source>
</evidence>